<dbReference type="AlphaFoldDB" id="A0A0G1S3T7"/>
<name>A0A0G1S3T7_9BACT</name>
<evidence type="ECO:0000313" key="2">
    <source>
        <dbReference type="EMBL" id="KKU64134.1"/>
    </source>
</evidence>
<protein>
    <submittedName>
        <fullName evidence="2">Uncharacterized protein</fullName>
    </submittedName>
</protein>
<feature type="transmembrane region" description="Helical" evidence="1">
    <location>
        <begin position="47"/>
        <end position="70"/>
    </location>
</feature>
<accession>A0A0G1S3T7</accession>
<feature type="transmembrane region" description="Helical" evidence="1">
    <location>
        <begin position="15"/>
        <end position="35"/>
    </location>
</feature>
<organism evidence="2 3">
    <name type="scientific">Candidatus Amesbacteria bacterium GW2011_GWA1_47_16</name>
    <dbReference type="NCBI Taxonomy" id="1618353"/>
    <lineage>
        <taxon>Bacteria</taxon>
        <taxon>Candidatus Amesiibacteriota</taxon>
    </lineage>
</organism>
<keyword evidence="1" id="KW-1133">Transmembrane helix</keyword>
<dbReference type="Proteomes" id="UP000034364">
    <property type="component" value="Unassembled WGS sequence"/>
</dbReference>
<gene>
    <name evidence="2" type="ORF">UX87_C0012G0023</name>
</gene>
<evidence type="ECO:0000313" key="3">
    <source>
        <dbReference type="Proteomes" id="UP000034364"/>
    </source>
</evidence>
<reference evidence="2 3" key="1">
    <citation type="journal article" date="2015" name="Nature">
        <title>rRNA introns, odd ribosomes, and small enigmatic genomes across a large radiation of phyla.</title>
        <authorList>
            <person name="Brown C.T."/>
            <person name="Hug L.A."/>
            <person name="Thomas B.C."/>
            <person name="Sharon I."/>
            <person name="Castelle C.J."/>
            <person name="Singh A."/>
            <person name="Wilkins M.J."/>
            <person name="Williams K.H."/>
            <person name="Banfield J.F."/>
        </authorList>
    </citation>
    <scope>NUCLEOTIDE SEQUENCE [LARGE SCALE GENOMIC DNA]</scope>
</reference>
<keyword evidence="1" id="KW-0812">Transmembrane</keyword>
<proteinExistence type="predicted"/>
<keyword evidence="1" id="KW-0472">Membrane</keyword>
<evidence type="ECO:0000256" key="1">
    <source>
        <dbReference type="SAM" id="Phobius"/>
    </source>
</evidence>
<dbReference type="EMBL" id="LCNV01000012">
    <property type="protein sequence ID" value="KKU64134.1"/>
    <property type="molecule type" value="Genomic_DNA"/>
</dbReference>
<sequence length="87" mass="9236">MEILKSSGLVEDWEVKIGVLVGAVTAAGVMLNEIWDRPEVSVPEKMAMSLLVIVPGILPMAIAGFVGGFVSTVSVEGIRNLRDKIGK</sequence>
<comment type="caution">
    <text evidence="2">The sequence shown here is derived from an EMBL/GenBank/DDBJ whole genome shotgun (WGS) entry which is preliminary data.</text>
</comment>